<dbReference type="GO" id="GO:0005516">
    <property type="term" value="F:calmodulin binding"/>
    <property type="evidence" value="ECO:0007669"/>
    <property type="project" value="InterPro"/>
</dbReference>
<evidence type="ECO:0000256" key="1">
    <source>
        <dbReference type="SAM" id="MobiDB-lite"/>
    </source>
</evidence>
<feature type="compositionally biased region" description="Polar residues" evidence="1">
    <location>
        <begin position="193"/>
        <end position="202"/>
    </location>
</feature>
<feature type="compositionally biased region" description="Low complexity" evidence="1">
    <location>
        <begin position="132"/>
        <end position="144"/>
    </location>
</feature>
<evidence type="ECO:0000259" key="2">
    <source>
        <dbReference type="SMART" id="SM01054"/>
    </source>
</evidence>
<feature type="region of interest" description="Disordered" evidence="1">
    <location>
        <begin position="1"/>
        <end position="207"/>
    </location>
</feature>
<dbReference type="PANTHER" id="PTHR33349:SF20">
    <property type="entry name" value="CHROMO DOMAIN CEC-LIKE PROTEIN"/>
    <property type="match status" value="1"/>
</dbReference>
<protein>
    <recommendedName>
        <fullName evidence="2">Calmodulin-binding domain-containing protein</fullName>
    </recommendedName>
</protein>
<accession>A0AAN9QXE3</accession>
<evidence type="ECO:0000313" key="3">
    <source>
        <dbReference type="EMBL" id="KAK7351437.1"/>
    </source>
</evidence>
<feature type="region of interest" description="Disordered" evidence="1">
    <location>
        <begin position="324"/>
        <end position="433"/>
    </location>
</feature>
<feature type="compositionally biased region" description="Basic and acidic residues" evidence="1">
    <location>
        <begin position="222"/>
        <end position="232"/>
    </location>
</feature>
<feature type="compositionally biased region" description="Basic and acidic residues" evidence="1">
    <location>
        <begin position="324"/>
        <end position="342"/>
    </location>
</feature>
<reference evidence="3 4" key="1">
    <citation type="submission" date="2024-01" db="EMBL/GenBank/DDBJ databases">
        <title>The genomes of 5 underutilized Papilionoideae crops provide insights into root nodulation and disease resistanc.</title>
        <authorList>
            <person name="Jiang F."/>
        </authorList>
    </citation>
    <scope>NUCLEOTIDE SEQUENCE [LARGE SCALE GENOMIC DNA]</scope>
    <source>
        <strain evidence="3">LVBAO_FW01</strain>
        <tissue evidence="3">Leaves</tissue>
    </source>
</reference>
<keyword evidence="4" id="KW-1185">Reference proteome</keyword>
<comment type="caution">
    <text evidence="3">The sequence shown here is derived from an EMBL/GenBank/DDBJ whole genome shotgun (WGS) entry which is preliminary data.</text>
</comment>
<feature type="compositionally biased region" description="Basic and acidic residues" evidence="1">
    <location>
        <begin position="350"/>
        <end position="361"/>
    </location>
</feature>
<feature type="compositionally biased region" description="Basic and acidic residues" evidence="1">
    <location>
        <begin position="145"/>
        <end position="158"/>
    </location>
</feature>
<dbReference type="PANTHER" id="PTHR33349">
    <property type="entry name" value="EMB|CAB62594.1"/>
    <property type="match status" value="1"/>
</dbReference>
<evidence type="ECO:0000313" key="4">
    <source>
        <dbReference type="Proteomes" id="UP001367508"/>
    </source>
</evidence>
<dbReference type="AlphaFoldDB" id="A0AAN9QXE3"/>
<feature type="compositionally biased region" description="Basic and acidic residues" evidence="1">
    <location>
        <begin position="281"/>
        <end position="292"/>
    </location>
</feature>
<gene>
    <name evidence="3" type="ORF">VNO77_10905</name>
</gene>
<dbReference type="Pfam" id="PF07839">
    <property type="entry name" value="CaM_binding"/>
    <property type="match status" value="1"/>
</dbReference>
<dbReference type="InterPro" id="IPR012417">
    <property type="entry name" value="CaM-bd_dom_pln"/>
</dbReference>
<sequence>MATKAKETSVGKEKKAPSSNSHITSSKRITTKSSTTSSIDRPISSPSLEKQVPNYLRPTISSVRPESHSHSFKLPRSTDAASKATLNRRRSFDKPPSPSKLPKQVHHSSLSREYKALLSPGPQDRALPVKYSSVPIKTSSPSKPISERLSKTPKEVKTQPKSAKKSSPSVSPSTVKKVITSSKSTNARKTGAGTAQTSQAISVETEPQVKEAINEEVGEVEKVENNQERVIEDVSENNTPHVVDPEHEHEHEHDLKLEESNHVEAIDEKIIPTVPEEEEKEEKIEEEHKEDDNTNQDECNMNESHAEIDYSTIEDEVEVKQKEEDGVVIIEEDHTSEGGVIKEEEEEDPKSEGEAHDKSEGDVIIEENNKSETSNEELGVGEVTSEEVNKLREGEDEDEQVESQVKEEKGKQAQTGEAVQGNKKESPSHVSNDVIEETASKLLEARKNKVRALAGAFQSVIDYQTK</sequence>
<name>A0AAN9QXE3_CANGL</name>
<feature type="compositionally biased region" description="Low complexity" evidence="1">
    <location>
        <begin position="21"/>
        <end position="39"/>
    </location>
</feature>
<organism evidence="3 4">
    <name type="scientific">Canavalia gladiata</name>
    <name type="common">Sword bean</name>
    <name type="synonym">Dolichos gladiatus</name>
    <dbReference type="NCBI Taxonomy" id="3824"/>
    <lineage>
        <taxon>Eukaryota</taxon>
        <taxon>Viridiplantae</taxon>
        <taxon>Streptophyta</taxon>
        <taxon>Embryophyta</taxon>
        <taxon>Tracheophyta</taxon>
        <taxon>Spermatophyta</taxon>
        <taxon>Magnoliopsida</taxon>
        <taxon>eudicotyledons</taxon>
        <taxon>Gunneridae</taxon>
        <taxon>Pentapetalae</taxon>
        <taxon>rosids</taxon>
        <taxon>fabids</taxon>
        <taxon>Fabales</taxon>
        <taxon>Fabaceae</taxon>
        <taxon>Papilionoideae</taxon>
        <taxon>50 kb inversion clade</taxon>
        <taxon>NPAAA clade</taxon>
        <taxon>indigoferoid/millettioid clade</taxon>
        <taxon>Phaseoleae</taxon>
        <taxon>Canavalia</taxon>
    </lineage>
</organism>
<dbReference type="SMART" id="SM01054">
    <property type="entry name" value="CaM_binding"/>
    <property type="match status" value="1"/>
</dbReference>
<feature type="domain" description="Calmodulin-binding" evidence="2">
    <location>
        <begin position="364"/>
        <end position="462"/>
    </location>
</feature>
<feature type="compositionally biased region" description="Basic and acidic residues" evidence="1">
    <location>
        <begin position="243"/>
        <end position="270"/>
    </location>
</feature>
<feature type="region of interest" description="Disordered" evidence="1">
    <location>
        <begin position="222"/>
        <end position="303"/>
    </location>
</feature>
<dbReference type="EMBL" id="JAYMYQ010000002">
    <property type="protein sequence ID" value="KAK7351437.1"/>
    <property type="molecule type" value="Genomic_DNA"/>
</dbReference>
<feature type="compositionally biased region" description="Basic and acidic residues" evidence="1">
    <location>
        <begin position="1"/>
        <end position="16"/>
    </location>
</feature>
<feature type="compositionally biased region" description="Low complexity" evidence="1">
    <location>
        <begin position="165"/>
        <end position="185"/>
    </location>
</feature>
<dbReference type="Proteomes" id="UP001367508">
    <property type="component" value="Unassembled WGS sequence"/>
</dbReference>
<proteinExistence type="predicted"/>